<dbReference type="Pfam" id="PF07529">
    <property type="entry name" value="HSA"/>
    <property type="match status" value="1"/>
</dbReference>
<keyword evidence="8" id="KW-0238">DNA-binding</keyword>
<keyword evidence="11" id="KW-0472">Membrane</keyword>
<dbReference type="EMBL" id="MBDO02000542">
    <property type="protein sequence ID" value="RLN54156.1"/>
    <property type="molecule type" value="Genomic_DNA"/>
</dbReference>
<feature type="region of interest" description="Disordered" evidence="10">
    <location>
        <begin position="325"/>
        <end position="377"/>
    </location>
</feature>
<dbReference type="PROSITE" id="PS51192">
    <property type="entry name" value="HELICASE_ATP_BIND_1"/>
    <property type="match status" value="1"/>
</dbReference>
<dbReference type="GO" id="GO:0003677">
    <property type="term" value="F:DNA binding"/>
    <property type="evidence" value="ECO:0007669"/>
    <property type="project" value="UniProtKB-KW"/>
</dbReference>
<dbReference type="CDD" id="cd18793">
    <property type="entry name" value="SF2_C_SNF"/>
    <property type="match status" value="1"/>
</dbReference>
<dbReference type="GO" id="GO:0000812">
    <property type="term" value="C:Swr1 complex"/>
    <property type="evidence" value="ECO:0007669"/>
    <property type="project" value="TreeGrafter"/>
</dbReference>
<dbReference type="Gene3D" id="2.20.70.10">
    <property type="match status" value="1"/>
</dbReference>
<dbReference type="InterPro" id="IPR001650">
    <property type="entry name" value="Helicase_C-like"/>
</dbReference>
<name>A0A3F2RDQ6_9STRA</name>
<dbReference type="GO" id="GO:0016887">
    <property type="term" value="F:ATP hydrolysis activity"/>
    <property type="evidence" value="ECO:0007669"/>
    <property type="project" value="TreeGrafter"/>
</dbReference>
<dbReference type="InterPro" id="IPR014012">
    <property type="entry name" value="HSA_dom"/>
</dbReference>
<evidence type="ECO:0000259" key="12">
    <source>
        <dbReference type="PROSITE" id="PS50020"/>
    </source>
</evidence>
<feature type="region of interest" description="Disordered" evidence="10">
    <location>
        <begin position="949"/>
        <end position="980"/>
    </location>
</feature>
<evidence type="ECO:0000259" key="14">
    <source>
        <dbReference type="PROSITE" id="PS51194"/>
    </source>
</evidence>
<feature type="compositionally biased region" description="Acidic residues" evidence="10">
    <location>
        <begin position="274"/>
        <end position="290"/>
    </location>
</feature>
<dbReference type="InterPro" id="IPR001202">
    <property type="entry name" value="WW_dom"/>
</dbReference>
<dbReference type="SMART" id="SM00487">
    <property type="entry name" value="DEXDc"/>
    <property type="match status" value="1"/>
</dbReference>
<evidence type="ECO:0000256" key="7">
    <source>
        <dbReference type="ARBA" id="ARBA00022853"/>
    </source>
</evidence>
<dbReference type="Pfam" id="PF00271">
    <property type="entry name" value="Helicase_C"/>
    <property type="match status" value="1"/>
</dbReference>
<dbReference type="PANTHER" id="PTHR45685:SF1">
    <property type="entry name" value="HELICASE SRCAP"/>
    <property type="match status" value="1"/>
</dbReference>
<feature type="domain" description="Helicase ATP-binding" evidence="13">
    <location>
        <begin position="498"/>
        <end position="637"/>
    </location>
</feature>
<comment type="similarity">
    <text evidence="2">Belongs to the SNF2/RAD54 helicase family. SWR1 subfamily.</text>
</comment>
<evidence type="ECO:0000256" key="3">
    <source>
        <dbReference type="ARBA" id="ARBA00022741"/>
    </source>
</evidence>
<feature type="domain" description="Helicase C-terminal" evidence="14">
    <location>
        <begin position="782"/>
        <end position="935"/>
    </location>
</feature>
<dbReference type="SMART" id="SM00456">
    <property type="entry name" value="WW"/>
    <property type="match status" value="1"/>
</dbReference>
<dbReference type="Pfam" id="PF00176">
    <property type="entry name" value="SNF2-rel_dom"/>
    <property type="match status" value="2"/>
</dbReference>
<dbReference type="CDD" id="cd00201">
    <property type="entry name" value="WW"/>
    <property type="match status" value="1"/>
</dbReference>
<dbReference type="InterPro" id="IPR049730">
    <property type="entry name" value="SNF2/RAD54-like_C"/>
</dbReference>
<dbReference type="PROSITE" id="PS50020">
    <property type="entry name" value="WW_DOMAIN_2"/>
    <property type="match status" value="1"/>
</dbReference>
<keyword evidence="5" id="KW-0347">Helicase</keyword>
<keyword evidence="4" id="KW-0378">Hydrolase</keyword>
<evidence type="ECO:0000256" key="10">
    <source>
        <dbReference type="SAM" id="MobiDB-lite"/>
    </source>
</evidence>
<evidence type="ECO:0000256" key="2">
    <source>
        <dbReference type="ARBA" id="ARBA00009220"/>
    </source>
</evidence>
<dbReference type="GO" id="GO:0004386">
    <property type="term" value="F:helicase activity"/>
    <property type="evidence" value="ECO:0007669"/>
    <property type="project" value="UniProtKB-KW"/>
</dbReference>
<evidence type="ECO:0000313" key="16">
    <source>
        <dbReference type="Proteomes" id="UP000277300"/>
    </source>
</evidence>
<feature type="compositionally biased region" description="Acidic residues" evidence="10">
    <location>
        <begin position="440"/>
        <end position="454"/>
    </location>
</feature>
<dbReference type="GO" id="GO:0005524">
    <property type="term" value="F:ATP binding"/>
    <property type="evidence" value="ECO:0007669"/>
    <property type="project" value="UniProtKB-KW"/>
</dbReference>
<dbReference type="InterPro" id="IPR050520">
    <property type="entry name" value="INO80/SWR1_helicase"/>
</dbReference>
<feature type="compositionally biased region" description="Basic and acidic residues" evidence="10">
    <location>
        <begin position="263"/>
        <end position="273"/>
    </location>
</feature>
<reference evidence="15 16" key="1">
    <citation type="submission" date="2018-07" db="EMBL/GenBank/DDBJ databases">
        <title>Genome sequencing of oomycete isolates from Chile give support for New Zealand origin for Phytophthora kernoviae and make available the first Nothophytophthora sp. genome.</title>
        <authorList>
            <person name="Studholme D.J."/>
            <person name="Sanfuentes E."/>
            <person name="Panda P."/>
            <person name="Hill R."/>
            <person name="Sambles C."/>
            <person name="Grant M."/>
            <person name="Williams N.M."/>
            <person name="Mcdougal R.L."/>
        </authorList>
    </citation>
    <scope>NUCLEOTIDE SEQUENCE [LARGE SCALE GENOMIC DNA]</scope>
    <source>
        <strain evidence="15">Chile6</strain>
    </source>
</reference>
<evidence type="ECO:0000259" key="13">
    <source>
        <dbReference type="PROSITE" id="PS51192"/>
    </source>
</evidence>
<accession>A0A3F2RDQ6</accession>
<feature type="transmembrane region" description="Helical" evidence="11">
    <location>
        <begin position="36"/>
        <end position="59"/>
    </location>
</feature>
<dbReference type="InterPro" id="IPR027417">
    <property type="entry name" value="P-loop_NTPase"/>
</dbReference>
<feature type="compositionally biased region" description="Acidic residues" evidence="10">
    <location>
        <begin position="956"/>
        <end position="980"/>
    </location>
</feature>
<comment type="caution">
    <text evidence="15">The sequence shown here is derived from an EMBL/GenBank/DDBJ whole genome shotgun (WGS) entry which is preliminary data.</text>
</comment>
<feature type="compositionally biased region" description="Acidic residues" evidence="10">
    <location>
        <begin position="343"/>
        <end position="359"/>
    </location>
</feature>
<organism evidence="15 16">
    <name type="scientific">Phytophthora kernoviae</name>
    <dbReference type="NCBI Taxonomy" id="325452"/>
    <lineage>
        <taxon>Eukaryota</taxon>
        <taxon>Sar</taxon>
        <taxon>Stramenopiles</taxon>
        <taxon>Oomycota</taxon>
        <taxon>Peronosporomycetes</taxon>
        <taxon>Peronosporales</taxon>
        <taxon>Peronosporaceae</taxon>
        <taxon>Phytophthora</taxon>
    </lineage>
</organism>
<keyword evidence="3" id="KW-0547">Nucleotide-binding</keyword>
<protein>
    <submittedName>
        <fullName evidence="15">Uncharacterized protein</fullName>
    </submittedName>
</protein>
<dbReference type="SMART" id="SM00490">
    <property type="entry name" value="HELICc"/>
    <property type="match status" value="1"/>
</dbReference>
<dbReference type="OrthoDB" id="5857104at2759"/>
<keyword evidence="11" id="KW-0812">Transmembrane</keyword>
<evidence type="ECO:0000256" key="8">
    <source>
        <dbReference type="ARBA" id="ARBA00023125"/>
    </source>
</evidence>
<comment type="subcellular location">
    <subcellularLocation>
        <location evidence="1">Nucleus</location>
    </subcellularLocation>
</comment>
<dbReference type="PANTHER" id="PTHR45685">
    <property type="entry name" value="HELICASE SRCAP-RELATED"/>
    <property type="match status" value="1"/>
</dbReference>
<dbReference type="AlphaFoldDB" id="A0A3F2RDQ6"/>
<dbReference type="Gene3D" id="3.40.50.300">
    <property type="entry name" value="P-loop containing nucleotide triphosphate hydrolases"/>
    <property type="match status" value="1"/>
</dbReference>
<feature type="domain" description="WW" evidence="12">
    <location>
        <begin position="1171"/>
        <end position="1199"/>
    </location>
</feature>
<dbReference type="InterPro" id="IPR000330">
    <property type="entry name" value="SNF2_N"/>
</dbReference>
<evidence type="ECO:0000256" key="11">
    <source>
        <dbReference type="SAM" id="Phobius"/>
    </source>
</evidence>
<keyword evidence="6" id="KW-0067">ATP-binding</keyword>
<dbReference type="Proteomes" id="UP000277300">
    <property type="component" value="Unassembled WGS sequence"/>
</dbReference>
<feature type="region of interest" description="Disordered" evidence="10">
    <location>
        <begin position="257"/>
        <end position="293"/>
    </location>
</feature>
<feature type="region of interest" description="Disordered" evidence="10">
    <location>
        <begin position="400"/>
        <end position="461"/>
    </location>
</feature>
<evidence type="ECO:0000256" key="1">
    <source>
        <dbReference type="ARBA" id="ARBA00004123"/>
    </source>
</evidence>
<evidence type="ECO:0000256" key="6">
    <source>
        <dbReference type="ARBA" id="ARBA00022840"/>
    </source>
</evidence>
<dbReference type="SUPFAM" id="SSF52540">
    <property type="entry name" value="P-loop containing nucleoside triphosphate hydrolases"/>
    <property type="match status" value="2"/>
</dbReference>
<keyword evidence="11" id="KW-1133">Transmembrane helix</keyword>
<dbReference type="InterPro" id="IPR014001">
    <property type="entry name" value="Helicase_ATP-bd"/>
</dbReference>
<dbReference type="GO" id="GO:0042393">
    <property type="term" value="F:histone binding"/>
    <property type="evidence" value="ECO:0007669"/>
    <property type="project" value="TreeGrafter"/>
</dbReference>
<evidence type="ECO:0000256" key="4">
    <source>
        <dbReference type="ARBA" id="ARBA00022801"/>
    </source>
</evidence>
<evidence type="ECO:0000256" key="9">
    <source>
        <dbReference type="ARBA" id="ARBA00023242"/>
    </source>
</evidence>
<dbReference type="Gene3D" id="3.40.50.10810">
    <property type="entry name" value="Tandem AAA-ATPase domain"/>
    <property type="match status" value="2"/>
</dbReference>
<evidence type="ECO:0000313" key="15">
    <source>
        <dbReference type="EMBL" id="RLN54156.1"/>
    </source>
</evidence>
<dbReference type="InterPro" id="IPR038718">
    <property type="entry name" value="SNF2-like_sf"/>
</dbReference>
<proteinExistence type="inferred from homology"/>
<keyword evidence="7" id="KW-0156">Chromatin regulator</keyword>
<keyword evidence="9" id="KW-0539">Nucleus</keyword>
<dbReference type="GO" id="GO:0006338">
    <property type="term" value="P:chromatin remodeling"/>
    <property type="evidence" value="ECO:0007669"/>
    <property type="project" value="TreeGrafter"/>
</dbReference>
<dbReference type="PROSITE" id="PS51194">
    <property type="entry name" value="HELICASE_CTER"/>
    <property type="match status" value="1"/>
</dbReference>
<dbReference type="Pfam" id="PF00397">
    <property type="entry name" value="WW"/>
    <property type="match status" value="1"/>
</dbReference>
<evidence type="ECO:0000256" key="5">
    <source>
        <dbReference type="ARBA" id="ARBA00022806"/>
    </source>
</evidence>
<sequence length="1254" mass="142611">MPGNSEEVAMLLNAYQQAARRDANHRIEQRRRSLRTVFWVIAAVALVVGCTAAVDMVVFSENGVETTTLNARAGASDDQPAAMESQFGWSSIGNGWCSLRSSAWCMFSKDKKSCEENMNCNKTNSTSGKGSNGSASGDNDQNATTEMEWMAADFAQERKWRVRNAKMLSQALVSHLDRQEARLARMKKSEEVARRRAAARVGRDVKKFWSKIDKIIAFKVKLQADEMKQRHMQKHLTQLVEQTEKYSSALAASFQETEVVTQEEIREQEKGDDSDFEMGEEEVDDESTIEADERITTRAEVDEELALLQEEGELTVQELRARYAAMEEESEQTAGDDGRNNSEDDDDFELTEEEADDETTIAAEERRSGPISRRQAAREIATLQEESELSIEELRARYTGAFDDEDGDDTISGQHDIMVGKDDDNDDDDGEFVPSRREEEAEADDETTIEEEERQEGMVTPSKAADELRLLQEEGDMSIEQLRARYSSALKAGVNWLISMCERRINGILADEMGLGKTIQTISLLAHLACNQGLWGPHLIVVPTSCLVNWEMEFKRWCPAFKVLTYYGSAKRRKELRQGWSKQNAFQVCITSYQLVVQDAHCFKRKKCSQRRLLLTGTPLQNNLLELWALMHFLMPHVFASRKEFSYWFQNPLALIVENGETKEQLADGTVASSGGKDLVTQLHGIIRPFVLRRLKKDVAKQLPGKFEHVITCQLSKRQRFLYEDFISRSSTRRAMYGRGKGRGANFMSMMNVLMQLRKVCNHPDLFEPRPISSPLDMPSLHLQQLAVLLRTLKRGGHRCLIFTQMSSMLNILEVFLNLHGHTYFRLDGATKVDKRQMLMERFNRDEKIFCFILSTRSGGLGINLTGADAVIFYDSDWNPAMDAQAQDRAHRIGQTRDVHIYRLVSEHTVEENILRKAQQKRHLDFLVMSEGQFTTDFFSKASLRELMTGSAGEGEHEEIESETDREDEGEYTDEDMDGDTGEMSLDAVESAMAQLEDEEDVVAMKGARAEFMQEQQEFDEESGGKHGDKIREKARDAAEEQKLQAWKASVSSLQDFEDSLNSVDRYALHFREDVDPLYAYTPAQQAAALAGIESNPSAPTLLQDIERIDIEKQEEEARLIAEGELVVGRLEDNDNTSTEDMTQHYNQLYRRERAHVLFERRKRLLTGAAWTVMKCANTGKPFYFNADTREATWDRPAVWTSNEQIKNARERGFGGLPDVALLRVLSMLTPTPERYHSQMVCRSWHRSVAGGLR</sequence>
<gene>
    <name evidence="15" type="ORF">BBP00_00009047</name>
</gene>